<evidence type="ECO:0000313" key="2">
    <source>
        <dbReference type="EMBL" id="PSK98472.1"/>
    </source>
</evidence>
<dbReference type="GO" id="GO:0006508">
    <property type="term" value="P:proteolysis"/>
    <property type="evidence" value="ECO:0007669"/>
    <property type="project" value="UniProtKB-KW"/>
</dbReference>
<keyword evidence="3" id="KW-1185">Reference proteome</keyword>
<dbReference type="Proteomes" id="UP000240542">
    <property type="component" value="Unassembled WGS sequence"/>
</dbReference>
<dbReference type="PRINTS" id="PR00834">
    <property type="entry name" value="PROTEASES2C"/>
</dbReference>
<dbReference type="EMBL" id="PYGA01000005">
    <property type="protein sequence ID" value="PSK98472.1"/>
    <property type="molecule type" value="Genomic_DNA"/>
</dbReference>
<keyword evidence="2" id="KW-0645">Protease</keyword>
<dbReference type="PANTHER" id="PTHR22939">
    <property type="entry name" value="SERINE PROTEASE FAMILY S1C HTRA-RELATED"/>
    <property type="match status" value="1"/>
</dbReference>
<dbReference type="SUPFAM" id="SSF50494">
    <property type="entry name" value="Trypsin-like serine proteases"/>
    <property type="match status" value="1"/>
</dbReference>
<name>A0A2P8DMN9_9ACTN</name>
<feature type="compositionally biased region" description="Gly residues" evidence="1">
    <location>
        <begin position="41"/>
        <end position="84"/>
    </location>
</feature>
<dbReference type="PANTHER" id="PTHR22939:SF129">
    <property type="entry name" value="SERINE PROTEASE HTRA2, MITOCHONDRIAL"/>
    <property type="match status" value="1"/>
</dbReference>
<protein>
    <submittedName>
        <fullName evidence="2">Putative serine protease PepD</fullName>
    </submittedName>
</protein>
<dbReference type="Pfam" id="PF13365">
    <property type="entry name" value="Trypsin_2"/>
    <property type="match status" value="1"/>
</dbReference>
<dbReference type="AlphaFoldDB" id="A0A2P8DMN9"/>
<dbReference type="GO" id="GO:0004252">
    <property type="term" value="F:serine-type endopeptidase activity"/>
    <property type="evidence" value="ECO:0007669"/>
    <property type="project" value="InterPro"/>
</dbReference>
<sequence length="367" mass="35940">MSGHDGKEELMDQRPAATGAPVRGPDFFTPPRTRPAPPPDGDGGPQWAGGGPQGPGGGGPQSAGVGPQGPGGGGPQWAGVGGGQPPHPANGHRPPAGPGATPPPSAPWHRADPRPAGRPGPWRPVAVAVLASVLAGGAAGYVAAAMQAEELPGTRAATGGGGSGPAPEPGSVAAAADEVLPSLVSVRAENGSGQSVGSGFVFDERGHVLTNAHVVGGADRVDLVLPDNREVDATVVGTDEAQDIAVLRTDASGLRPVELGDPEAMRVGDTVLAAGSPLRLAGTVTSGIVSAVDREARLGESGRRQEVIQTDAAINVGNSGGPLVNAAGEVVGVNTAIATDGRGNGNIGIGFAVPIDRAGEAAEDIIA</sequence>
<evidence type="ECO:0000313" key="3">
    <source>
        <dbReference type="Proteomes" id="UP000240542"/>
    </source>
</evidence>
<gene>
    <name evidence="2" type="ORF">CLV63_105146</name>
</gene>
<keyword evidence="2" id="KW-0378">Hydrolase</keyword>
<comment type="caution">
    <text evidence="2">The sequence shown here is derived from an EMBL/GenBank/DDBJ whole genome shotgun (WGS) entry which is preliminary data.</text>
</comment>
<reference evidence="2 3" key="1">
    <citation type="submission" date="2018-03" db="EMBL/GenBank/DDBJ databases">
        <title>Genomic Encyclopedia of Archaeal and Bacterial Type Strains, Phase II (KMG-II): from individual species to whole genera.</title>
        <authorList>
            <person name="Goeker M."/>
        </authorList>
    </citation>
    <scope>NUCLEOTIDE SEQUENCE [LARGE SCALE GENOMIC DNA]</scope>
    <source>
        <strain evidence="2 3">DSM 45312</strain>
    </source>
</reference>
<organism evidence="2 3">
    <name type="scientific">Murinocardiopsis flavida</name>
    <dbReference type="NCBI Taxonomy" id="645275"/>
    <lineage>
        <taxon>Bacteria</taxon>
        <taxon>Bacillati</taxon>
        <taxon>Actinomycetota</taxon>
        <taxon>Actinomycetes</taxon>
        <taxon>Streptosporangiales</taxon>
        <taxon>Nocardiopsidaceae</taxon>
        <taxon>Murinocardiopsis</taxon>
    </lineage>
</organism>
<feature type="compositionally biased region" description="Basic and acidic residues" evidence="1">
    <location>
        <begin position="1"/>
        <end position="12"/>
    </location>
</feature>
<proteinExistence type="predicted"/>
<evidence type="ECO:0000256" key="1">
    <source>
        <dbReference type="SAM" id="MobiDB-lite"/>
    </source>
</evidence>
<feature type="compositionally biased region" description="Pro residues" evidence="1">
    <location>
        <begin position="95"/>
        <end position="106"/>
    </location>
</feature>
<accession>A0A2P8DMN9</accession>
<feature type="region of interest" description="Disordered" evidence="1">
    <location>
        <begin position="1"/>
        <end position="120"/>
    </location>
</feature>
<dbReference type="Gene3D" id="2.40.10.120">
    <property type="match status" value="1"/>
</dbReference>
<dbReference type="InterPro" id="IPR009003">
    <property type="entry name" value="Peptidase_S1_PA"/>
</dbReference>
<dbReference type="InterPro" id="IPR001940">
    <property type="entry name" value="Peptidase_S1C"/>
</dbReference>